<evidence type="ECO:0000313" key="1">
    <source>
        <dbReference type="EMBL" id="KFB96852.1"/>
    </source>
</evidence>
<gene>
    <name evidence="1" type="ORF">GTGU_04665</name>
</gene>
<feature type="non-terminal residue" evidence="1">
    <location>
        <position position="1"/>
    </location>
</feature>
<dbReference type="AlphaFoldDB" id="A0A084ZHA8"/>
<reference evidence="2" key="1">
    <citation type="submission" date="2014-05" db="EMBL/GenBank/DDBJ databases">
        <title>ATOL: Assembling a taxonomically balanced genome-scale reconstruction of the evolutionary history of the Enterobacteriaceae.</title>
        <authorList>
            <person name="Plunkett G. III"/>
            <person name="Neeno-Eckwall E.C."/>
            <person name="Glasner J.D."/>
            <person name="Perna N.T."/>
        </authorList>
    </citation>
    <scope>NUCLEOTIDE SEQUENCE [LARGE SCALE GENOMIC DNA]</scope>
    <source>
        <strain evidence="2">ATCC 49490</strain>
    </source>
</reference>
<dbReference type="EMBL" id="JMTB01000140">
    <property type="protein sequence ID" value="KFB96852.1"/>
    <property type="molecule type" value="Genomic_DNA"/>
</dbReference>
<dbReference type="Proteomes" id="UP000028630">
    <property type="component" value="Unassembled WGS sequence"/>
</dbReference>
<keyword evidence="2" id="KW-1185">Reference proteome</keyword>
<accession>A0A084ZHA8</accession>
<sequence length="52" mass="5851">GGDLMPLAAALNQLLINLSSRFDAGRLEQLPLRRLLVLVRQLRKQHGKPPEH</sequence>
<organism evidence="1 2">
    <name type="scientific">Trabulsiella guamensis ATCC 49490</name>
    <dbReference type="NCBI Taxonomy" id="1005994"/>
    <lineage>
        <taxon>Bacteria</taxon>
        <taxon>Pseudomonadati</taxon>
        <taxon>Pseudomonadota</taxon>
        <taxon>Gammaproteobacteria</taxon>
        <taxon>Enterobacterales</taxon>
        <taxon>Enterobacteriaceae</taxon>
        <taxon>Trabulsiella</taxon>
    </lineage>
</organism>
<comment type="caution">
    <text evidence="1">The sequence shown here is derived from an EMBL/GenBank/DDBJ whole genome shotgun (WGS) entry which is preliminary data.</text>
</comment>
<name>A0A084ZHA8_9ENTR</name>
<evidence type="ECO:0000313" key="2">
    <source>
        <dbReference type="Proteomes" id="UP000028630"/>
    </source>
</evidence>
<proteinExistence type="predicted"/>
<protein>
    <submittedName>
        <fullName evidence="1">Uncharacterized protein</fullName>
    </submittedName>
</protein>